<evidence type="ECO:0000313" key="3">
    <source>
        <dbReference type="EMBL" id="PAK92999.1"/>
    </source>
</evidence>
<dbReference type="PANTHER" id="PTHR11019:SF199">
    <property type="entry name" value="HTH-TYPE TRANSCRIPTIONAL REGULATOR NIMR"/>
    <property type="match status" value="1"/>
</dbReference>
<protein>
    <submittedName>
        <fullName evidence="4">Helix-turn-helix domain-containing protein</fullName>
    </submittedName>
</protein>
<accession>A0A269Z5R6</accession>
<organism evidence="3 5">
    <name type="scientific">Brevibacterium casei</name>
    <dbReference type="NCBI Taxonomy" id="33889"/>
    <lineage>
        <taxon>Bacteria</taxon>
        <taxon>Bacillati</taxon>
        <taxon>Actinomycetota</taxon>
        <taxon>Actinomycetes</taxon>
        <taxon>Micrococcales</taxon>
        <taxon>Brevibacteriaceae</taxon>
        <taxon>Brevibacterium</taxon>
    </lineage>
</organism>
<dbReference type="RefSeq" id="WP_082834987.1">
    <property type="nucleotide sequence ID" value="NZ_CP065682.1"/>
</dbReference>
<dbReference type="Gene3D" id="1.10.10.60">
    <property type="entry name" value="Homeodomain-like"/>
    <property type="match status" value="1"/>
</dbReference>
<dbReference type="KEGG" id="bcau:I6G59_12250"/>
<dbReference type="Pfam" id="PF12833">
    <property type="entry name" value="HTH_18"/>
    <property type="match status" value="1"/>
</dbReference>
<dbReference type="EMBL" id="NCWY01000022">
    <property type="protein sequence ID" value="PAK92999.1"/>
    <property type="molecule type" value="Genomic_DNA"/>
</dbReference>
<evidence type="ECO:0000256" key="1">
    <source>
        <dbReference type="SAM" id="MobiDB-lite"/>
    </source>
</evidence>
<dbReference type="PROSITE" id="PS01124">
    <property type="entry name" value="HTH_ARAC_FAMILY_2"/>
    <property type="match status" value="1"/>
</dbReference>
<dbReference type="PANTHER" id="PTHR11019">
    <property type="entry name" value="HTH-TYPE TRANSCRIPTIONAL REGULATOR NIMR"/>
    <property type="match status" value="1"/>
</dbReference>
<sequence length="280" mass="30058">MTPRPARQTLLRPATPARPLSGPVTFVGHDRHAHDHPLLVHVVSGSVDIAVHRRGGAPPETISVGSGAGLWLRAHVDHAVTVRRESILIGPRVTLDPPGDVLEVRTSPEIHELALLILATSPRTEAEKHRFRTALDARLGELIVDAFPIPSSSDPLITAIVTDPLALHLPLADLARAKAVSPRHLERRFRADLGMSYVGWRTQARLNTAMRHLRAGASHRTAARAVGYESADGLIKAAGRCTGLPRTVLAKGLAEAIDAWRVSGARPQPSGSHCVPSSTR</sequence>
<reference evidence="3 5" key="1">
    <citation type="submission" date="2017-04" db="EMBL/GenBank/DDBJ databases">
        <title>Kefir bacterial isolates.</title>
        <authorList>
            <person name="Kim Y."/>
            <person name="Blasche S."/>
            <person name="Patil K.R."/>
        </authorList>
    </citation>
    <scope>NUCLEOTIDE SEQUENCE [LARGE SCALE GENOMIC DNA]</scope>
    <source>
        <strain evidence="3 5">OG2</strain>
    </source>
</reference>
<dbReference type="Proteomes" id="UP000594979">
    <property type="component" value="Chromosome"/>
</dbReference>
<feature type="region of interest" description="Disordered" evidence="1">
    <location>
        <begin position="1"/>
        <end position="23"/>
    </location>
</feature>
<name>A0A269Z5R6_9MICO</name>
<feature type="domain" description="HTH araC/xylS-type" evidence="2">
    <location>
        <begin position="155"/>
        <end position="252"/>
    </location>
</feature>
<dbReference type="SMART" id="SM00342">
    <property type="entry name" value="HTH_ARAC"/>
    <property type="match status" value="1"/>
</dbReference>
<evidence type="ECO:0000313" key="6">
    <source>
        <dbReference type="Proteomes" id="UP000594979"/>
    </source>
</evidence>
<reference evidence="4 6" key="2">
    <citation type="submission" date="2020-12" db="EMBL/GenBank/DDBJ databases">
        <title>FDA dAtabase for Regulatory Grade micrObial Sequences (FDA-ARGOS): Supporting development and validation of Infectious Disease Dx tests.</title>
        <authorList>
            <person name="Sproer C."/>
            <person name="Gronow S."/>
            <person name="Severitt S."/>
            <person name="Schroder I."/>
            <person name="Tallon L."/>
            <person name="Sadzewicz L."/>
            <person name="Zhao X."/>
            <person name="Boylan J."/>
            <person name="Ott S."/>
            <person name="Bowen H."/>
            <person name="Vavikolanu K."/>
            <person name="Mehta A."/>
            <person name="Aluvathingal J."/>
            <person name="Nadendla S."/>
            <person name="Lowell S."/>
            <person name="Myers T."/>
            <person name="Yan Y."/>
            <person name="Sichtig H."/>
        </authorList>
    </citation>
    <scope>NUCLEOTIDE SEQUENCE [LARGE SCALE GENOMIC DNA]</scope>
    <source>
        <strain evidence="4 6">FDAARGOS_902</strain>
    </source>
</reference>
<dbReference type="GO" id="GO:0043565">
    <property type="term" value="F:sequence-specific DNA binding"/>
    <property type="evidence" value="ECO:0007669"/>
    <property type="project" value="InterPro"/>
</dbReference>
<evidence type="ECO:0000313" key="4">
    <source>
        <dbReference type="EMBL" id="QPS32758.1"/>
    </source>
</evidence>
<dbReference type="InterPro" id="IPR018060">
    <property type="entry name" value="HTH_AraC"/>
</dbReference>
<gene>
    <name evidence="3" type="ORF">B8X04_16455</name>
    <name evidence="4" type="ORF">I6G59_12250</name>
</gene>
<dbReference type="EMBL" id="CP065682">
    <property type="protein sequence ID" value="QPS32758.1"/>
    <property type="molecule type" value="Genomic_DNA"/>
</dbReference>
<dbReference type="Proteomes" id="UP000216867">
    <property type="component" value="Unassembled WGS sequence"/>
</dbReference>
<evidence type="ECO:0000313" key="5">
    <source>
        <dbReference type="Proteomes" id="UP000216867"/>
    </source>
</evidence>
<dbReference type="AlphaFoldDB" id="A0A269Z5R6"/>
<proteinExistence type="predicted"/>
<dbReference type="GO" id="GO:0003700">
    <property type="term" value="F:DNA-binding transcription factor activity"/>
    <property type="evidence" value="ECO:0007669"/>
    <property type="project" value="InterPro"/>
</dbReference>
<evidence type="ECO:0000259" key="2">
    <source>
        <dbReference type="PROSITE" id="PS01124"/>
    </source>
</evidence>